<keyword evidence="2" id="KW-1185">Reference proteome</keyword>
<comment type="caution">
    <text evidence="1">The sequence shown here is derived from an EMBL/GenBank/DDBJ whole genome shotgun (WGS) entry which is preliminary data.</text>
</comment>
<dbReference type="Proteomes" id="UP001162992">
    <property type="component" value="Chromosome 4"/>
</dbReference>
<sequence>MARLGRDAGMQPSQVMKKLRRAFVLPFTSLFASPNASSQMQSKSMGWMRSRVVTPLQRAWGVFALRIRFRKRGRGFGNLYDDVQACGYEDVQVMWSMLHHHS</sequence>
<evidence type="ECO:0000313" key="1">
    <source>
        <dbReference type="EMBL" id="KAJ7559952.1"/>
    </source>
</evidence>
<gene>
    <name evidence="1" type="ORF">O6H91_04G108200</name>
</gene>
<proteinExistence type="predicted"/>
<accession>A0ACC2E111</accession>
<name>A0ACC2E111_DIPCM</name>
<organism evidence="1 2">
    <name type="scientific">Diphasiastrum complanatum</name>
    <name type="common">Issler's clubmoss</name>
    <name type="synonym">Lycopodium complanatum</name>
    <dbReference type="NCBI Taxonomy" id="34168"/>
    <lineage>
        <taxon>Eukaryota</taxon>
        <taxon>Viridiplantae</taxon>
        <taxon>Streptophyta</taxon>
        <taxon>Embryophyta</taxon>
        <taxon>Tracheophyta</taxon>
        <taxon>Lycopodiopsida</taxon>
        <taxon>Lycopodiales</taxon>
        <taxon>Lycopodiaceae</taxon>
        <taxon>Lycopodioideae</taxon>
        <taxon>Diphasiastrum</taxon>
    </lineage>
</organism>
<protein>
    <submittedName>
        <fullName evidence="1">Uncharacterized protein</fullName>
    </submittedName>
</protein>
<dbReference type="EMBL" id="CM055095">
    <property type="protein sequence ID" value="KAJ7559952.1"/>
    <property type="molecule type" value="Genomic_DNA"/>
</dbReference>
<reference evidence="2" key="1">
    <citation type="journal article" date="2024" name="Proc. Natl. Acad. Sci. U.S.A.">
        <title>Extraordinary preservation of gene collinearity over three hundred million years revealed in homosporous lycophytes.</title>
        <authorList>
            <person name="Li C."/>
            <person name="Wickell D."/>
            <person name="Kuo L.Y."/>
            <person name="Chen X."/>
            <person name="Nie B."/>
            <person name="Liao X."/>
            <person name="Peng D."/>
            <person name="Ji J."/>
            <person name="Jenkins J."/>
            <person name="Williams M."/>
            <person name="Shu S."/>
            <person name="Plott C."/>
            <person name="Barry K."/>
            <person name="Rajasekar S."/>
            <person name="Grimwood J."/>
            <person name="Han X."/>
            <person name="Sun S."/>
            <person name="Hou Z."/>
            <person name="He W."/>
            <person name="Dai G."/>
            <person name="Sun C."/>
            <person name="Schmutz J."/>
            <person name="Leebens-Mack J.H."/>
            <person name="Li F.W."/>
            <person name="Wang L."/>
        </authorList>
    </citation>
    <scope>NUCLEOTIDE SEQUENCE [LARGE SCALE GENOMIC DNA]</scope>
    <source>
        <strain evidence="2">cv. PW_Plant_1</strain>
    </source>
</reference>
<evidence type="ECO:0000313" key="2">
    <source>
        <dbReference type="Proteomes" id="UP001162992"/>
    </source>
</evidence>